<dbReference type="PANTHER" id="PTHR11712:SF336">
    <property type="entry name" value="3-OXOACYL-[ACYL-CARRIER-PROTEIN] SYNTHASE, MITOCHONDRIAL"/>
    <property type="match status" value="1"/>
</dbReference>
<dbReference type="GO" id="GO:0006633">
    <property type="term" value="P:fatty acid biosynthetic process"/>
    <property type="evidence" value="ECO:0007669"/>
    <property type="project" value="InterPro"/>
</dbReference>
<dbReference type="InterPro" id="IPR020841">
    <property type="entry name" value="PKS_Beta-ketoAc_synthase_dom"/>
</dbReference>
<evidence type="ECO:0000313" key="6">
    <source>
        <dbReference type="Proteomes" id="UP000321497"/>
    </source>
</evidence>
<dbReference type="Pfam" id="PF00109">
    <property type="entry name" value="ketoacyl-synt"/>
    <property type="match status" value="1"/>
</dbReference>
<feature type="domain" description="Ketosynthase family 3 (KS3)" evidence="4">
    <location>
        <begin position="21"/>
        <end position="399"/>
    </location>
</feature>
<dbReference type="InterPro" id="IPR016039">
    <property type="entry name" value="Thiolase-like"/>
</dbReference>
<dbReference type="EMBL" id="VORT01000022">
    <property type="protein sequence ID" value="TXD71315.1"/>
    <property type="molecule type" value="Genomic_DNA"/>
</dbReference>
<reference evidence="5 6" key="1">
    <citation type="submission" date="2019-08" db="EMBL/GenBank/DDBJ databases">
        <title>Genome of Aequorivita antarctica SW49 (type strain).</title>
        <authorList>
            <person name="Bowman J.P."/>
        </authorList>
    </citation>
    <scope>NUCLEOTIDE SEQUENCE [LARGE SCALE GENOMIC DNA]</scope>
    <source>
        <strain evidence="5 6">SW49</strain>
    </source>
</reference>
<dbReference type="Gene3D" id="3.40.47.10">
    <property type="match status" value="1"/>
</dbReference>
<protein>
    <submittedName>
        <fullName evidence="5">Beta-ketoacyl-[acyl-carrier-protein] synthase family protein</fullName>
    </submittedName>
</protein>
<name>A0A5C6YUR9_9FLAO</name>
<dbReference type="CDD" id="cd00834">
    <property type="entry name" value="KAS_I_II"/>
    <property type="match status" value="1"/>
</dbReference>
<keyword evidence="2 3" id="KW-0808">Transferase</keyword>
<keyword evidence="6" id="KW-1185">Reference proteome</keyword>
<comment type="similarity">
    <text evidence="1 3">Belongs to the thiolase-like superfamily. Beta-ketoacyl-ACP synthases family.</text>
</comment>
<sequence>MQWSPIYKNNLTLKIEYLMRKEVVVVSGMGVMTPLGNTVEQLWQNILQQKCAAKHWDDLETEGFRTSIACRLTDSTIPQDGTRGQMMALRAVEQALKQANIEINRDVGVFVGTTMGESFAFEEAASGKPLDLSKATGTVFATAIQKHFNLEGPTAVFGTACAAGNYAIGAAAQAVRSGRVKVAIAGGLDPFSRIAMVGFSRSRAMTPDFCRPFDVNRKGMQLGEGAAFLILESYENVLKRKEAPLAIIGELGLSCDAYHQTKPNEDGYEMGQAMHNALKATGIKSGQVNWICAHGSGTIASDAAEALAIHNIFGERNTLVSGLKGALGHSLGAATAIEAVICVQSLLHNTVPPTVNHIELPSDFGIKIAAEPFKMENMDWVLNCGYAFGGINSALLIGKV</sequence>
<accession>A0A5C6YUR9</accession>
<dbReference type="Pfam" id="PF02801">
    <property type="entry name" value="Ketoacyl-synt_C"/>
    <property type="match status" value="1"/>
</dbReference>
<dbReference type="GO" id="GO:0004315">
    <property type="term" value="F:3-oxoacyl-[acyl-carrier-protein] synthase activity"/>
    <property type="evidence" value="ECO:0007669"/>
    <property type="project" value="InterPro"/>
</dbReference>
<organism evidence="5 6">
    <name type="scientific">Aequorivita antarctica</name>
    <dbReference type="NCBI Taxonomy" id="153266"/>
    <lineage>
        <taxon>Bacteria</taxon>
        <taxon>Pseudomonadati</taxon>
        <taxon>Bacteroidota</taxon>
        <taxon>Flavobacteriia</taxon>
        <taxon>Flavobacteriales</taxon>
        <taxon>Flavobacteriaceae</taxon>
        <taxon>Aequorivita</taxon>
    </lineage>
</organism>
<dbReference type="InterPro" id="IPR014030">
    <property type="entry name" value="Ketoacyl_synth_N"/>
</dbReference>
<dbReference type="Proteomes" id="UP000321497">
    <property type="component" value="Unassembled WGS sequence"/>
</dbReference>
<evidence type="ECO:0000256" key="2">
    <source>
        <dbReference type="ARBA" id="ARBA00022679"/>
    </source>
</evidence>
<dbReference type="PANTHER" id="PTHR11712">
    <property type="entry name" value="POLYKETIDE SYNTHASE-RELATED"/>
    <property type="match status" value="1"/>
</dbReference>
<evidence type="ECO:0000256" key="3">
    <source>
        <dbReference type="RuleBase" id="RU003694"/>
    </source>
</evidence>
<evidence type="ECO:0000259" key="4">
    <source>
        <dbReference type="PROSITE" id="PS52004"/>
    </source>
</evidence>
<dbReference type="PROSITE" id="PS00606">
    <property type="entry name" value="KS3_1"/>
    <property type="match status" value="1"/>
</dbReference>
<gene>
    <name evidence="5" type="ORF">ESU54_17325</name>
</gene>
<dbReference type="InterPro" id="IPR014031">
    <property type="entry name" value="Ketoacyl_synth_C"/>
</dbReference>
<proteinExistence type="inferred from homology"/>
<comment type="caution">
    <text evidence="5">The sequence shown here is derived from an EMBL/GenBank/DDBJ whole genome shotgun (WGS) entry which is preliminary data.</text>
</comment>
<dbReference type="AlphaFoldDB" id="A0A5C6YUR9"/>
<dbReference type="SMART" id="SM00825">
    <property type="entry name" value="PKS_KS"/>
    <property type="match status" value="1"/>
</dbReference>
<dbReference type="SUPFAM" id="SSF53901">
    <property type="entry name" value="Thiolase-like"/>
    <property type="match status" value="1"/>
</dbReference>
<dbReference type="InterPro" id="IPR018201">
    <property type="entry name" value="Ketoacyl_synth_AS"/>
</dbReference>
<evidence type="ECO:0000313" key="5">
    <source>
        <dbReference type="EMBL" id="TXD71315.1"/>
    </source>
</evidence>
<dbReference type="InterPro" id="IPR000794">
    <property type="entry name" value="Beta-ketoacyl_synthase"/>
</dbReference>
<evidence type="ECO:0000256" key="1">
    <source>
        <dbReference type="ARBA" id="ARBA00008467"/>
    </source>
</evidence>
<dbReference type="PROSITE" id="PS52004">
    <property type="entry name" value="KS3_2"/>
    <property type="match status" value="1"/>
</dbReference>